<comment type="caution">
    <text evidence="1">The sequence shown here is derived from an EMBL/GenBank/DDBJ whole genome shotgun (WGS) entry which is preliminary data.</text>
</comment>
<reference evidence="1 2" key="1">
    <citation type="journal article" date="2014" name="Am. J. Bot.">
        <title>Genome assembly and annotation for red clover (Trifolium pratense; Fabaceae).</title>
        <authorList>
            <person name="Istvanek J."/>
            <person name="Jaros M."/>
            <person name="Krenek A."/>
            <person name="Repkova J."/>
        </authorList>
    </citation>
    <scope>NUCLEOTIDE SEQUENCE [LARGE SCALE GENOMIC DNA]</scope>
    <source>
        <strain evidence="2">cv. Tatra</strain>
        <tissue evidence="1">Young leaves</tissue>
    </source>
</reference>
<feature type="non-terminal residue" evidence="1">
    <location>
        <position position="1"/>
    </location>
</feature>
<organism evidence="1 2">
    <name type="scientific">Trifolium pratense</name>
    <name type="common">Red clover</name>
    <dbReference type="NCBI Taxonomy" id="57577"/>
    <lineage>
        <taxon>Eukaryota</taxon>
        <taxon>Viridiplantae</taxon>
        <taxon>Streptophyta</taxon>
        <taxon>Embryophyta</taxon>
        <taxon>Tracheophyta</taxon>
        <taxon>Spermatophyta</taxon>
        <taxon>Magnoliopsida</taxon>
        <taxon>eudicotyledons</taxon>
        <taxon>Gunneridae</taxon>
        <taxon>Pentapetalae</taxon>
        <taxon>rosids</taxon>
        <taxon>fabids</taxon>
        <taxon>Fabales</taxon>
        <taxon>Fabaceae</taxon>
        <taxon>Papilionoideae</taxon>
        <taxon>50 kb inversion clade</taxon>
        <taxon>NPAAA clade</taxon>
        <taxon>Hologalegina</taxon>
        <taxon>IRL clade</taxon>
        <taxon>Trifolieae</taxon>
        <taxon>Trifolium</taxon>
    </lineage>
</organism>
<name>A0A2K3KBV1_TRIPR</name>
<proteinExistence type="predicted"/>
<evidence type="ECO:0000313" key="2">
    <source>
        <dbReference type="Proteomes" id="UP000236291"/>
    </source>
</evidence>
<reference evidence="1 2" key="2">
    <citation type="journal article" date="2017" name="Front. Plant Sci.">
        <title>Gene Classification and Mining of Molecular Markers Useful in Red Clover (Trifolium pratense) Breeding.</title>
        <authorList>
            <person name="Istvanek J."/>
            <person name="Dluhosova J."/>
            <person name="Dluhos P."/>
            <person name="Patkova L."/>
            <person name="Nedelnik J."/>
            <person name="Repkova J."/>
        </authorList>
    </citation>
    <scope>NUCLEOTIDE SEQUENCE [LARGE SCALE GENOMIC DNA]</scope>
    <source>
        <strain evidence="2">cv. Tatra</strain>
        <tissue evidence="1">Young leaves</tissue>
    </source>
</reference>
<dbReference type="EMBL" id="ASHM01158355">
    <property type="protein sequence ID" value="PNX63754.1"/>
    <property type="molecule type" value="Genomic_DNA"/>
</dbReference>
<protein>
    <submittedName>
        <fullName evidence="1">Uncharacterized protein</fullName>
    </submittedName>
</protein>
<dbReference type="Proteomes" id="UP000236291">
    <property type="component" value="Unassembled WGS sequence"/>
</dbReference>
<dbReference type="AlphaFoldDB" id="A0A2K3KBV1"/>
<sequence length="36" mass="3933">ASSCPLEILRGDPLHGNLLPDISAIYQKELNGRDLN</sequence>
<gene>
    <name evidence="1" type="ORF">L195_g061785</name>
</gene>
<evidence type="ECO:0000313" key="1">
    <source>
        <dbReference type="EMBL" id="PNX63754.1"/>
    </source>
</evidence>
<accession>A0A2K3KBV1</accession>